<sequence>MIVAADAAGIRRAVEILAADSVVAFPT</sequence>
<organism evidence="1 2">
    <name type="scientific">Actinoplanes lutulentus</name>
    <dbReference type="NCBI Taxonomy" id="1287878"/>
    <lineage>
        <taxon>Bacteria</taxon>
        <taxon>Bacillati</taxon>
        <taxon>Actinomycetota</taxon>
        <taxon>Actinomycetes</taxon>
        <taxon>Micromonosporales</taxon>
        <taxon>Micromonosporaceae</taxon>
        <taxon>Actinoplanes</taxon>
    </lineage>
</organism>
<gene>
    <name evidence="1" type="ORF">B0I29_113267</name>
</gene>
<evidence type="ECO:0000313" key="1">
    <source>
        <dbReference type="EMBL" id="RAK32969.1"/>
    </source>
</evidence>
<name>A0A327ZCI7_9ACTN</name>
<reference evidence="1 2" key="1">
    <citation type="submission" date="2018-06" db="EMBL/GenBank/DDBJ databases">
        <title>Genomic Encyclopedia of Type Strains, Phase III (KMG-III): the genomes of soil and plant-associated and newly described type strains.</title>
        <authorList>
            <person name="Whitman W."/>
        </authorList>
    </citation>
    <scope>NUCLEOTIDE SEQUENCE [LARGE SCALE GENOMIC DNA]</scope>
    <source>
        <strain evidence="1 2">CGMCC 4.7090</strain>
    </source>
</reference>
<dbReference type="AlphaFoldDB" id="A0A327ZCI7"/>
<keyword evidence="2" id="KW-1185">Reference proteome</keyword>
<feature type="non-terminal residue" evidence="1">
    <location>
        <position position="27"/>
    </location>
</feature>
<accession>A0A327ZCI7</accession>
<dbReference type="EMBL" id="QLMJ01000013">
    <property type="protein sequence ID" value="RAK32969.1"/>
    <property type="molecule type" value="Genomic_DNA"/>
</dbReference>
<proteinExistence type="predicted"/>
<protein>
    <submittedName>
        <fullName evidence="1">Uncharacterized protein</fullName>
    </submittedName>
</protein>
<comment type="caution">
    <text evidence="1">The sequence shown here is derived from an EMBL/GenBank/DDBJ whole genome shotgun (WGS) entry which is preliminary data.</text>
</comment>
<dbReference type="Proteomes" id="UP000249341">
    <property type="component" value="Unassembled WGS sequence"/>
</dbReference>
<evidence type="ECO:0000313" key="2">
    <source>
        <dbReference type="Proteomes" id="UP000249341"/>
    </source>
</evidence>